<dbReference type="SUPFAM" id="SSF56672">
    <property type="entry name" value="DNA/RNA polymerases"/>
    <property type="match status" value="1"/>
</dbReference>
<evidence type="ECO:0000259" key="1">
    <source>
        <dbReference type="Pfam" id="PF00078"/>
    </source>
</evidence>
<comment type="caution">
    <text evidence="2">The sequence shown here is derived from an EMBL/GenBank/DDBJ whole genome shotgun (WGS) entry which is preliminary data.</text>
</comment>
<dbReference type="GO" id="GO:0071897">
    <property type="term" value="P:DNA biosynthetic process"/>
    <property type="evidence" value="ECO:0007669"/>
    <property type="project" value="UniProtKB-ARBA"/>
</dbReference>
<feature type="domain" description="Reverse transcriptase" evidence="1">
    <location>
        <begin position="57"/>
        <end position="111"/>
    </location>
</feature>
<dbReference type="Gene3D" id="3.30.70.270">
    <property type="match status" value="1"/>
</dbReference>
<dbReference type="InterPro" id="IPR000477">
    <property type="entry name" value="RT_dom"/>
</dbReference>
<evidence type="ECO:0000313" key="3">
    <source>
        <dbReference type="Proteomes" id="UP000499080"/>
    </source>
</evidence>
<dbReference type="AlphaFoldDB" id="A0A4Y2JHM8"/>
<protein>
    <recommendedName>
        <fullName evidence="1">Reverse transcriptase domain-containing protein</fullName>
    </recommendedName>
</protein>
<dbReference type="Proteomes" id="UP000499080">
    <property type="component" value="Unassembled WGS sequence"/>
</dbReference>
<dbReference type="InterPro" id="IPR043128">
    <property type="entry name" value="Rev_trsase/Diguanyl_cyclase"/>
</dbReference>
<sequence length="140" mass="15493">MPILVSGKFLWIKSHPISPHLSPHLVGLDSKDCLSVSPLLQSTSKDGCLKRSGIPGTICHMDVILIWGSTQEEHDQRLTEVCKRLKNSGMTLNAEKCIFSQTSIKFLGHIIDGQGIHPDPDKIAAIDNYQPPTNKKELKQ</sequence>
<proteinExistence type="predicted"/>
<dbReference type="OrthoDB" id="430238at2759"/>
<dbReference type="EMBL" id="BGPR01003493">
    <property type="protein sequence ID" value="GBM88812.1"/>
    <property type="molecule type" value="Genomic_DNA"/>
</dbReference>
<keyword evidence="3" id="KW-1185">Reference proteome</keyword>
<dbReference type="InterPro" id="IPR050951">
    <property type="entry name" value="Retrovirus_Pol_polyprotein"/>
</dbReference>
<dbReference type="PANTHER" id="PTHR37984:SF5">
    <property type="entry name" value="PROTEIN NYNRIN-LIKE"/>
    <property type="match status" value="1"/>
</dbReference>
<gene>
    <name evidence="2" type="ORF">AVEN_229448_1</name>
</gene>
<organism evidence="2 3">
    <name type="scientific">Araneus ventricosus</name>
    <name type="common">Orbweaver spider</name>
    <name type="synonym">Epeira ventricosa</name>
    <dbReference type="NCBI Taxonomy" id="182803"/>
    <lineage>
        <taxon>Eukaryota</taxon>
        <taxon>Metazoa</taxon>
        <taxon>Ecdysozoa</taxon>
        <taxon>Arthropoda</taxon>
        <taxon>Chelicerata</taxon>
        <taxon>Arachnida</taxon>
        <taxon>Araneae</taxon>
        <taxon>Araneomorphae</taxon>
        <taxon>Entelegynae</taxon>
        <taxon>Araneoidea</taxon>
        <taxon>Araneidae</taxon>
        <taxon>Araneus</taxon>
    </lineage>
</organism>
<name>A0A4Y2JHM8_ARAVE</name>
<evidence type="ECO:0000313" key="2">
    <source>
        <dbReference type="EMBL" id="GBM88812.1"/>
    </source>
</evidence>
<dbReference type="InterPro" id="IPR043502">
    <property type="entry name" value="DNA/RNA_pol_sf"/>
</dbReference>
<accession>A0A4Y2JHM8</accession>
<dbReference type="Pfam" id="PF00078">
    <property type="entry name" value="RVT_1"/>
    <property type="match status" value="1"/>
</dbReference>
<dbReference type="PANTHER" id="PTHR37984">
    <property type="entry name" value="PROTEIN CBG26694"/>
    <property type="match status" value="1"/>
</dbReference>
<reference evidence="2 3" key="1">
    <citation type="journal article" date="2019" name="Sci. Rep.">
        <title>Orb-weaving spider Araneus ventricosus genome elucidates the spidroin gene catalogue.</title>
        <authorList>
            <person name="Kono N."/>
            <person name="Nakamura H."/>
            <person name="Ohtoshi R."/>
            <person name="Moran D.A.P."/>
            <person name="Shinohara A."/>
            <person name="Yoshida Y."/>
            <person name="Fujiwara M."/>
            <person name="Mori M."/>
            <person name="Tomita M."/>
            <person name="Arakawa K."/>
        </authorList>
    </citation>
    <scope>NUCLEOTIDE SEQUENCE [LARGE SCALE GENOMIC DNA]</scope>
</reference>